<reference evidence="5" key="1">
    <citation type="journal article" date="2020" name="Stud. Mycol.">
        <title>101 Dothideomycetes genomes: a test case for predicting lifestyles and emergence of pathogens.</title>
        <authorList>
            <person name="Haridas S."/>
            <person name="Albert R."/>
            <person name="Binder M."/>
            <person name="Bloem J."/>
            <person name="Labutti K."/>
            <person name="Salamov A."/>
            <person name="Andreopoulos B."/>
            <person name="Baker S."/>
            <person name="Barry K."/>
            <person name="Bills G."/>
            <person name="Bluhm B."/>
            <person name="Cannon C."/>
            <person name="Castanera R."/>
            <person name="Culley D."/>
            <person name="Daum C."/>
            <person name="Ezra D."/>
            <person name="Gonzalez J."/>
            <person name="Henrissat B."/>
            <person name="Kuo A."/>
            <person name="Liang C."/>
            <person name="Lipzen A."/>
            <person name="Lutzoni F."/>
            <person name="Magnuson J."/>
            <person name="Mondo S."/>
            <person name="Nolan M."/>
            <person name="Ohm R."/>
            <person name="Pangilinan J."/>
            <person name="Park H.-J."/>
            <person name="Ramirez L."/>
            <person name="Alfaro M."/>
            <person name="Sun H."/>
            <person name="Tritt A."/>
            <person name="Yoshinaga Y."/>
            <person name="Zwiers L.-H."/>
            <person name="Turgeon B."/>
            <person name="Goodwin S."/>
            <person name="Spatafora J."/>
            <person name="Crous P."/>
            <person name="Grigoriev I."/>
        </authorList>
    </citation>
    <scope>NUCLEOTIDE SEQUENCE</scope>
    <source>
        <strain evidence="5">CBS 122681</strain>
    </source>
</reference>
<dbReference type="PANTHER" id="PTHR46720:SF3">
    <property type="entry name" value="FAD-BINDING DOMAIN-CONTAINING PROTEIN-RELATED"/>
    <property type="match status" value="1"/>
</dbReference>
<evidence type="ECO:0000256" key="3">
    <source>
        <dbReference type="ARBA" id="ARBA00023002"/>
    </source>
</evidence>
<evidence type="ECO:0000259" key="4">
    <source>
        <dbReference type="Pfam" id="PF01494"/>
    </source>
</evidence>
<dbReference type="SUPFAM" id="SSF51905">
    <property type="entry name" value="FAD/NAD(P)-binding domain"/>
    <property type="match status" value="1"/>
</dbReference>
<gene>
    <name evidence="5" type="ORF">K491DRAFT_738021</name>
</gene>
<evidence type="ECO:0000313" key="6">
    <source>
        <dbReference type="Proteomes" id="UP000799324"/>
    </source>
</evidence>
<accession>A0A6A6SK76</accession>
<dbReference type="InterPro" id="IPR051104">
    <property type="entry name" value="FAD_monoxygenase"/>
</dbReference>
<evidence type="ECO:0000313" key="5">
    <source>
        <dbReference type="EMBL" id="KAF2648246.1"/>
    </source>
</evidence>
<dbReference type="GO" id="GO:0016491">
    <property type="term" value="F:oxidoreductase activity"/>
    <property type="evidence" value="ECO:0007669"/>
    <property type="project" value="UniProtKB-KW"/>
</dbReference>
<name>A0A6A6SK76_9PLEO</name>
<dbReference type="InterPro" id="IPR036188">
    <property type="entry name" value="FAD/NAD-bd_sf"/>
</dbReference>
<evidence type="ECO:0000256" key="2">
    <source>
        <dbReference type="ARBA" id="ARBA00022827"/>
    </source>
</evidence>
<dbReference type="EMBL" id="MU004549">
    <property type="protein sequence ID" value="KAF2648246.1"/>
    <property type="molecule type" value="Genomic_DNA"/>
</dbReference>
<dbReference type="Proteomes" id="UP000799324">
    <property type="component" value="Unassembled WGS sequence"/>
</dbReference>
<dbReference type="Pfam" id="PF01494">
    <property type="entry name" value="FAD_binding_3"/>
    <property type="match status" value="1"/>
</dbReference>
<keyword evidence="1" id="KW-0285">Flavoprotein</keyword>
<keyword evidence="2" id="KW-0274">FAD</keyword>
<dbReference type="PANTHER" id="PTHR46720">
    <property type="entry name" value="HYDROXYLASE, PUTATIVE (AFU_ORTHOLOGUE AFUA_3G01460)-RELATED"/>
    <property type="match status" value="1"/>
</dbReference>
<dbReference type="AlphaFoldDB" id="A0A6A6SK76"/>
<organism evidence="5 6">
    <name type="scientific">Lophiostoma macrostomum CBS 122681</name>
    <dbReference type="NCBI Taxonomy" id="1314788"/>
    <lineage>
        <taxon>Eukaryota</taxon>
        <taxon>Fungi</taxon>
        <taxon>Dikarya</taxon>
        <taxon>Ascomycota</taxon>
        <taxon>Pezizomycotina</taxon>
        <taxon>Dothideomycetes</taxon>
        <taxon>Pleosporomycetidae</taxon>
        <taxon>Pleosporales</taxon>
        <taxon>Lophiostomataceae</taxon>
        <taxon>Lophiostoma</taxon>
    </lineage>
</organism>
<dbReference type="InterPro" id="IPR002938">
    <property type="entry name" value="FAD-bd"/>
</dbReference>
<evidence type="ECO:0000256" key="1">
    <source>
        <dbReference type="ARBA" id="ARBA00022630"/>
    </source>
</evidence>
<dbReference type="Gene3D" id="3.50.50.60">
    <property type="entry name" value="FAD/NAD(P)-binding domain"/>
    <property type="match status" value="1"/>
</dbReference>
<keyword evidence="6" id="KW-1185">Reference proteome</keyword>
<dbReference type="OrthoDB" id="16820at2759"/>
<feature type="domain" description="FAD-binding" evidence="4">
    <location>
        <begin position="8"/>
        <end position="362"/>
    </location>
</feature>
<keyword evidence="3" id="KW-0560">Oxidoreductase</keyword>
<dbReference type="GO" id="GO:0044550">
    <property type="term" value="P:secondary metabolite biosynthetic process"/>
    <property type="evidence" value="ECO:0007669"/>
    <property type="project" value="TreeGrafter"/>
</dbReference>
<protein>
    <submittedName>
        <fullName evidence="5">FAD/NAD(P)-binding domain-containing protein</fullName>
    </submittedName>
</protein>
<dbReference type="GO" id="GO:0071949">
    <property type="term" value="F:FAD binding"/>
    <property type="evidence" value="ECO:0007669"/>
    <property type="project" value="InterPro"/>
</dbReference>
<proteinExistence type="predicted"/>
<sequence>MESPRKLKIAISGGGLAGAALANSLSRLPHLHVDIYESASEFSERGQGIGMAINAQRALSRLVPQSEELFTRAGYVTMKSSRVTIGSGLHAGTKVIDVAEEHPGRMLQRAALLHELLEPVSRSTMHTNKKLVSIDEQTNDLLLTFEDGTTITTDALIGADGISGFVRSHVLGSDHGAVKPVHAGWAGVMNLVPIAKAQSKLGAEVLQQNRQYGWMGENGIMIHDSIMDGKMVQCIGTSVDRNPSEERRKHIDRDYLETSYSAWEDGPIARQMIDLLLDQDSPAVYEQWEHVNAPTYTKGLVCVMGDAAHAMTPWQGSGAATALEDAVILSTLLAQVDSPDQLRRAFQVYDAVRRPRSQQIAESSRKTGRILSGIDENIGLDPIKMHDALKDRWAFIHDFDLDGHINDALTMLHASG</sequence>
<dbReference type="PRINTS" id="PR00420">
    <property type="entry name" value="RNGMNOXGNASE"/>
</dbReference>